<dbReference type="SUPFAM" id="SSF110069">
    <property type="entry name" value="ApaG-like"/>
    <property type="match status" value="1"/>
</dbReference>
<dbReference type="AlphaFoldDB" id="A0A7D7SQX8"/>
<evidence type="ECO:0000313" key="2">
    <source>
        <dbReference type="EMBL" id="QMT41410.1"/>
    </source>
</evidence>
<dbReference type="InterPro" id="IPR050718">
    <property type="entry name" value="ApaG-like"/>
</dbReference>
<name>A0A7D7SQX8_9NEIS</name>
<dbReference type="EMBL" id="CP059567">
    <property type="protein sequence ID" value="QMT41410.1"/>
    <property type="molecule type" value="Genomic_DNA"/>
</dbReference>
<proteinExistence type="predicted"/>
<organism evidence="2 3">
    <name type="scientific">Neisseria shayeganii</name>
    <dbReference type="NCBI Taxonomy" id="607712"/>
    <lineage>
        <taxon>Bacteria</taxon>
        <taxon>Pseudomonadati</taxon>
        <taxon>Pseudomonadota</taxon>
        <taxon>Betaproteobacteria</taxon>
        <taxon>Neisseriales</taxon>
        <taxon>Neisseriaceae</taxon>
        <taxon>Neisseria</taxon>
    </lineage>
</organism>
<dbReference type="PANTHER" id="PTHR47191:SF2">
    <property type="entry name" value="OS05G0170800 PROTEIN"/>
    <property type="match status" value="1"/>
</dbReference>
<evidence type="ECO:0000259" key="1">
    <source>
        <dbReference type="PROSITE" id="PS51087"/>
    </source>
</evidence>
<dbReference type="Proteomes" id="UP000514752">
    <property type="component" value="Chromosome"/>
</dbReference>
<dbReference type="PROSITE" id="PS51087">
    <property type="entry name" value="APAG"/>
    <property type="match status" value="1"/>
</dbReference>
<sequence length="123" mass="13998">MIIEIGIQVASEYRPDLSDVMRDRYAFAYHITIQNRSPETVTLRRRHWDITDAHGKRQTVEGAGVVGEQPRLLPGQIFEYSSSVILDAPWGEMSGRYLFEIADGSQAWAPIEPFSLKAEFTLQ</sequence>
<dbReference type="PANTHER" id="PTHR47191">
    <property type="entry name" value="OS05G0170800 PROTEIN"/>
    <property type="match status" value="1"/>
</dbReference>
<reference evidence="2 3" key="1">
    <citation type="submission" date="2020-07" db="EMBL/GenBank/DDBJ databases">
        <title>Genomic diversity of species in the Neisseriaceae family.</title>
        <authorList>
            <person name="Vincent A.T."/>
            <person name="Bernet E."/>
            <person name="Veyrier F.J."/>
        </authorList>
    </citation>
    <scope>NUCLEOTIDE SEQUENCE [LARGE SCALE GENOMIC DNA]</scope>
    <source>
        <strain evidence="2 3">DSM 22244</strain>
    </source>
</reference>
<dbReference type="InterPro" id="IPR036767">
    <property type="entry name" value="ApaG_sf"/>
</dbReference>
<dbReference type="InterPro" id="IPR007474">
    <property type="entry name" value="ApaG_domain"/>
</dbReference>
<dbReference type="Pfam" id="PF04379">
    <property type="entry name" value="DUF525"/>
    <property type="match status" value="1"/>
</dbReference>
<dbReference type="Gene3D" id="2.60.40.1470">
    <property type="entry name" value="ApaG domain"/>
    <property type="match status" value="1"/>
</dbReference>
<protein>
    <submittedName>
        <fullName evidence="2">Co2+/Mg2+ efflux protein ApaG</fullName>
    </submittedName>
</protein>
<dbReference type="KEGG" id="nsg:H3L94_05130"/>
<evidence type="ECO:0000313" key="3">
    <source>
        <dbReference type="Proteomes" id="UP000514752"/>
    </source>
</evidence>
<feature type="domain" description="ApaG" evidence="1">
    <location>
        <begin position="1"/>
        <end position="123"/>
    </location>
</feature>
<gene>
    <name evidence="2" type="primary">apaG</name>
    <name evidence="2" type="ORF">H3L94_05130</name>
</gene>
<dbReference type="NCBIfam" id="NF003967">
    <property type="entry name" value="PRK05461.1"/>
    <property type="match status" value="1"/>
</dbReference>
<dbReference type="RefSeq" id="WP_009118083.1">
    <property type="nucleotide sequence ID" value="NZ_CP059567.1"/>
</dbReference>
<accession>A0A7D7SQX8</accession>